<dbReference type="Gene3D" id="3.30.560.10">
    <property type="entry name" value="Glucose Oxidase, domain 3"/>
    <property type="match status" value="1"/>
</dbReference>
<evidence type="ECO:0000256" key="5">
    <source>
        <dbReference type="PIRSR" id="PIRSR000137-2"/>
    </source>
</evidence>
<comment type="cofactor">
    <cofactor evidence="1 5">
        <name>FAD</name>
        <dbReference type="ChEBI" id="CHEBI:57692"/>
    </cofactor>
</comment>
<dbReference type="SUPFAM" id="SSF54373">
    <property type="entry name" value="FAD-linked reductases, C-terminal domain"/>
    <property type="match status" value="1"/>
</dbReference>
<dbReference type="GO" id="GO:0050660">
    <property type="term" value="F:flavin adenine dinucleotide binding"/>
    <property type="evidence" value="ECO:0007669"/>
    <property type="project" value="InterPro"/>
</dbReference>
<dbReference type="RefSeq" id="XP_009843983.1">
    <property type="nucleotide sequence ID" value="XM_009845681.1"/>
</dbReference>
<evidence type="ECO:0000313" key="9">
    <source>
        <dbReference type="EMBL" id="ETV66612.1"/>
    </source>
</evidence>
<dbReference type="InterPro" id="IPR007867">
    <property type="entry name" value="GMC_OxRtase_C"/>
</dbReference>
<keyword evidence="4 5" id="KW-0274">FAD</keyword>
<dbReference type="AlphaFoldDB" id="W4FGI8"/>
<dbReference type="Gene3D" id="3.50.50.60">
    <property type="entry name" value="FAD/NAD(P)-binding domain"/>
    <property type="match status" value="1"/>
</dbReference>
<evidence type="ECO:0000259" key="8">
    <source>
        <dbReference type="Pfam" id="PF05199"/>
    </source>
</evidence>
<protein>
    <recommendedName>
        <fullName evidence="10">Glucose-methanol-choline oxidoreductase N-terminal domain-containing protein</fullName>
    </recommendedName>
</protein>
<comment type="similarity">
    <text evidence="2">Belongs to the GMC oxidoreductase family.</text>
</comment>
<dbReference type="PANTHER" id="PTHR11552:SF147">
    <property type="entry name" value="CHOLINE DEHYDROGENASE, MITOCHONDRIAL"/>
    <property type="match status" value="1"/>
</dbReference>
<dbReference type="STRING" id="112090.W4FGI8"/>
<dbReference type="InterPro" id="IPR036188">
    <property type="entry name" value="FAD/NAD-bd_sf"/>
</dbReference>
<feature type="domain" description="Glucose-methanol-choline oxidoreductase C-terminal" evidence="8">
    <location>
        <begin position="459"/>
        <end position="599"/>
    </location>
</feature>
<accession>W4FGI8</accession>
<reference evidence="9" key="1">
    <citation type="submission" date="2013-12" db="EMBL/GenBank/DDBJ databases">
        <title>The Genome Sequence of Aphanomyces astaci APO3.</title>
        <authorList>
            <consortium name="The Broad Institute Genomics Platform"/>
            <person name="Russ C."/>
            <person name="Tyler B."/>
            <person name="van West P."/>
            <person name="Dieguez-Uribeondo J."/>
            <person name="Young S.K."/>
            <person name="Zeng Q."/>
            <person name="Gargeya S."/>
            <person name="Fitzgerald M."/>
            <person name="Abouelleil A."/>
            <person name="Alvarado L."/>
            <person name="Chapman S.B."/>
            <person name="Gainer-Dewar J."/>
            <person name="Goldberg J."/>
            <person name="Griggs A."/>
            <person name="Gujja S."/>
            <person name="Hansen M."/>
            <person name="Howarth C."/>
            <person name="Imamovic A."/>
            <person name="Ireland A."/>
            <person name="Larimer J."/>
            <person name="McCowan C."/>
            <person name="Murphy C."/>
            <person name="Pearson M."/>
            <person name="Poon T.W."/>
            <person name="Priest M."/>
            <person name="Roberts A."/>
            <person name="Saif S."/>
            <person name="Shea T."/>
            <person name="Sykes S."/>
            <person name="Wortman J."/>
            <person name="Nusbaum C."/>
            <person name="Birren B."/>
        </authorList>
    </citation>
    <scope>NUCLEOTIDE SEQUENCE [LARGE SCALE GENOMIC DNA]</scope>
    <source>
        <strain evidence="9">APO3</strain>
    </source>
</reference>
<dbReference type="VEuPathDB" id="FungiDB:H257_17041"/>
<dbReference type="Pfam" id="PF00732">
    <property type="entry name" value="GMC_oxred_N"/>
    <property type="match status" value="1"/>
</dbReference>
<feature type="region of interest" description="Disordered" evidence="6">
    <location>
        <begin position="1"/>
        <end position="22"/>
    </location>
</feature>
<evidence type="ECO:0000256" key="6">
    <source>
        <dbReference type="SAM" id="MobiDB-lite"/>
    </source>
</evidence>
<evidence type="ECO:0000256" key="1">
    <source>
        <dbReference type="ARBA" id="ARBA00001974"/>
    </source>
</evidence>
<evidence type="ECO:0000256" key="3">
    <source>
        <dbReference type="ARBA" id="ARBA00022630"/>
    </source>
</evidence>
<dbReference type="Pfam" id="PF05199">
    <property type="entry name" value="GMC_oxred_C"/>
    <property type="match status" value="1"/>
</dbReference>
<feature type="binding site" evidence="5">
    <location>
        <position position="298"/>
    </location>
    <ligand>
        <name>FAD</name>
        <dbReference type="ChEBI" id="CHEBI:57692"/>
    </ligand>
</feature>
<dbReference type="GeneID" id="20819037"/>
<dbReference type="PIRSF" id="PIRSF000137">
    <property type="entry name" value="Alcohol_oxidase"/>
    <property type="match status" value="1"/>
</dbReference>
<sequence>MTASEISPLLRPHQPSGNSASPQSKPWMKAVLMIMLASVLCVLNVASFRSESVPESIIEEHYDVIVVGGGPAGSVVASQLLAKSPSLSVLLIEAGDATQSALGGTFHSSFTDTSLPTHWTPFDVPFYWSHVAHLEAFHWNVSNTFIAKALGGCGIHNAMLYVRALPEDILAWNMAPIWTWDVAQAIYIATEDYDGPKNLPHHGYHGRVRTTRPKLLETASAAFVAGCAQVGDIYISFQLICAGLPQSEDFNAPNGRFGVGYYDFNIRNGVRDSAAMTFLKPLLTTPSPRFRLRLNTLVEKVNIDDKHRAVSVNIRTSTSISSIIHATEAIVLTAGAIHTPKLLTLSGIASKNVLADLDIPVVVDLPLVGNNLQDHPAIALLFQAQTPLDINFTTAWEDYIHRAATGWLSTPGLAAGAFLVPPGSTAPQLQLTFFPRNSEPQWTNASNSQLLFTIALLAPEARNRVVVTSKHMDIPVQVTSEIPQVASEHLTPVDAYKLVYGIRVVREIAASLAMQEVVGAEVMPGEGKATDEELLEWVYTSVYRNSHWVGSAKMGTTADNGVVNQRLQVLNVSRLYVADASVIPIIPNGNVHSTVVMVASHAATLIAQDLAAP</sequence>
<proteinExistence type="inferred from homology"/>
<evidence type="ECO:0000256" key="2">
    <source>
        <dbReference type="ARBA" id="ARBA00010790"/>
    </source>
</evidence>
<keyword evidence="3" id="KW-0285">Flavoprotein</keyword>
<gene>
    <name evidence="9" type="ORF">H257_17041</name>
</gene>
<dbReference type="InterPro" id="IPR000172">
    <property type="entry name" value="GMC_OxRdtase_N"/>
</dbReference>
<dbReference type="GO" id="GO:0016614">
    <property type="term" value="F:oxidoreductase activity, acting on CH-OH group of donors"/>
    <property type="evidence" value="ECO:0007669"/>
    <property type="project" value="InterPro"/>
</dbReference>
<dbReference type="InterPro" id="IPR012132">
    <property type="entry name" value="GMC_OxRdtase"/>
</dbReference>
<evidence type="ECO:0000256" key="4">
    <source>
        <dbReference type="ARBA" id="ARBA00022827"/>
    </source>
</evidence>
<dbReference type="EMBL" id="KI913209">
    <property type="protein sequence ID" value="ETV66612.1"/>
    <property type="molecule type" value="Genomic_DNA"/>
</dbReference>
<feature type="domain" description="Glucose-methanol-choline oxidoreductase N-terminal" evidence="7">
    <location>
        <begin position="62"/>
        <end position="377"/>
    </location>
</feature>
<dbReference type="SUPFAM" id="SSF51905">
    <property type="entry name" value="FAD/NAD(P)-binding domain"/>
    <property type="match status" value="1"/>
</dbReference>
<name>W4FGI8_APHAT</name>
<dbReference type="PANTHER" id="PTHR11552">
    <property type="entry name" value="GLUCOSE-METHANOL-CHOLINE GMC OXIDOREDUCTASE"/>
    <property type="match status" value="1"/>
</dbReference>
<evidence type="ECO:0008006" key="10">
    <source>
        <dbReference type="Google" id="ProtNLM"/>
    </source>
</evidence>
<dbReference type="OrthoDB" id="269227at2759"/>
<organism evidence="9">
    <name type="scientific">Aphanomyces astaci</name>
    <name type="common">Crayfish plague agent</name>
    <dbReference type="NCBI Taxonomy" id="112090"/>
    <lineage>
        <taxon>Eukaryota</taxon>
        <taxon>Sar</taxon>
        <taxon>Stramenopiles</taxon>
        <taxon>Oomycota</taxon>
        <taxon>Saprolegniomycetes</taxon>
        <taxon>Saprolegniales</taxon>
        <taxon>Verrucalvaceae</taxon>
        <taxon>Aphanomyces</taxon>
    </lineage>
</organism>
<evidence type="ECO:0000259" key="7">
    <source>
        <dbReference type="Pfam" id="PF00732"/>
    </source>
</evidence>